<evidence type="ECO:0000313" key="8">
    <source>
        <dbReference type="EMBL" id="CAL1163812.1"/>
    </source>
</evidence>
<evidence type="ECO:0000313" key="7">
    <source>
        <dbReference type="EMBL" id="CAI4010437.1"/>
    </source>
</evidence>
<proteinExistence type="predicted"/>
<evidence type="ECO:0000313" key="10">
    <source>
        <dbReference type="Proteomes" id="UP001152797"/>
    </source>
</evidence>
<keyword evidence="2" id="KW-0677">Repeat</keyword>
<feature type="region of interest" description="Disordered" evidence="5">
    <location>
        <begin position="1160"/>
        <end position="1183"/>
    </location>
</feature>
<comment type="caution">
    <text evidence="7">The sequence shown here is derived from an EMBL/GenBank/DDBJ whole genome shotgun (WGS) entry which is preliminary data.</text>
</comment>
<dbReference type="EMBL" id="CAMXCT020004807">
    <property type="protein sequence ID" value="CAL1163812.1"/>
    <property type="molecule type" value="Genomic_DNA"/>
</dbReference>
<dbReference type="GO" id="GO:0005634">
    <property type="term" value="C:nucleus"/>
    <property type="evidence" value="ECO:0007669"/>
    <property type="project" value="TreeGrafter"/>
</dbReference>
<dbReference type="PANTHER" id="PTHR24409">
    <property type="entry name" value="ZINC FINGER PROTEIN 142"/>
    <property type="match status" value="1"/>
</dbReference>
<feature type="region of interest" description="Disordered" evidence="5">
    <location>
        <begin position="1404"/>
        <end position="1432"/>
    </location>
</feature>
<protein>
    <submittedName>
        <fullName evidence="9">C2H2-type domain-containing protein</fullName>
    </submittedName>
</protein>
<evidence type="ECO:0000313" key="9">
    <source>
        <dbReference type="EMBL" id="CAL4797749.1"/>
    </source>
</evidence>
<organism evidence="7">
    <name type="scientific">Cladocopium goreaui</name>
    <dbReference type="NCBI Taxonomy" id="2562237"/>
    <lineage>
        <taxon>Eukaryota</taxon>
        <taxon>Sar</taxon>
        <taxon>Alveolata</taxon>
        <taxon>Dinophyceae</taxon>
        <taxon>Suessiales</taxon>
        <taxon>Symbiodiniaceae</taxon>
        <taxon>Cladocopium</taxon>
    </lineage>
</organism>
<evidence type="ECO:0000256" key="2">
    <source>
        <dbReference type="ARBA" id="ARBA00022737"/>
    </source>
</evidence>
<feature type="domain" description="C2H2-type" evidence="6">
    <location>
        <begin position="986"/>
        <end position="1007"/>
    </location>
</feature>
<dbReference type="GO" id="GO:0000977">
    <property type="term" value="F:RNA polymerase II transcription regulatory region sequence-specific DNA binding"/>
    <property type="evidence" value="ECO:0007669"/>
    <property type="project" value="TreeGrafter"/>
</dbReference>
<evidence type="ECO:0000256" key="3">
    <source>
        <dbReference type="ARBA" id="ARBA00022771"/>
    </source>
</evidence>
<evidence type="ECO:0000259" key="6">
    <source>
        <dbReference type="PROSITE" id="PS00028"/>
    </source>
</evidence>
<evidence type="ECO:0000256" key="4">
    <source>
        <dbReference type="ARBA" id="ARBA00022833"/>
    </source>
</evidence>
<keyword evidence="10" id="KW-1185">Reference proteome</keyword>
<evidence type="ECO:0000256" key="5">
    <source>
        <dbReference type="SAM" id="MobiDB-lite"/>
    </source>
</evidence>
<dbReference type="EMBL" id="CAMXCT030004807">
    <property type="protein sequence ID" value="CAL4797749.1"/>
    <property type="molecule type" value="Genomic_DNA"/>
</dbReference>
<feature type="domain" description="C2H2-type" evidence="6">
    <location>
        <begin position="817"/>
        <end position="838"/>
    </location>
</feature>
<dbReference type="Proteomes" id="UP001152797">
    <property type="component" value="Unassembled WGS sequence"/>
</dbReference>
<sequence length="1432" mass="162176">MDRCETGTGRSEGYTSAMGGVETSRWYVSSSSQVDVKLHGMQPPMCGSTKPELTSCRASPVVKRSLHRAQKRAHIQGFAWYRPLECLGTNLATVAGKEHSSHAKAVQCLWNAPFMPITQYGHAPLLCHLARYWIPPPSQPMHGLTPHQRQRGRMAKLSNSSDWQEFVTHSASAVWRCFDDVLRNQCLELQDVHDTAMKTFSDCFPAMSRPKPPEPWTQNVHTLNKWQHRQLLQAASDRSVKGLFDAWFHAAKFQKLTRCHRRHAKQLRKHRFEETLRQANFAAASHDTHQLFDLINRFAPRTHRRRVQLRSECGALMTPSEERSMLVAYVRETWRGPLLTPLTCDEAPGVPFTVQDLAAALRKIPSQKATAAPCAPGIAVLGLLIKIAALQADDAFRPWPIWAFMRSRSTHDPLLKEFEFLLHAIGILFSLLHEFDMTLNPTKSIAILAMHGPKSRKVRTAWVQRDHRGEMLKIPITGKPHVLIPIKEKATYLGCIMSYQHFEDDTTWHRVKFANVGFMRLRRWLCNRNHFSLQHRLSLWRACILPIMTYGVFAVGTTVKGLQHMLTQLGIMLRRIVGDHAHHTRHTNFQVFETFDLPRPTDLLTAAVETLQRSIAQRDLSLGPADIALKLDWSHLDTVIGTITQAQAAQSLQRAETAFSGAGADPPKCFFCNICSFCSNSVSAFRRHCTTAHGLSMFRIFAQPMHSYTTDGLPTCKYCAHSFTTWRSFRTHIERGCQALILGPASCTGIPLTLPMTALNPPRVDAALRGAQMLTEADLALLKSKPWSNRLFQIIADDTLDALEREHEACGYLSSYCCICGQHLNRTQDVHLHYRTEHAAYWDFVPQKSRMLTNIHSSESPCPHCGGYFKQHQCPVWTQVAVLILHGGGLHAVESGPPEAVVRCDICLQSFADAAQLAKCAHCWTEYSTMESLRSHISQGRCSSFDAFAATEVVPLTQAWLDICLHGRMYDQLRAPMDRLHLTLKCVQCKQAYQRAGDLANHLMTNHSNLWRQIAMMYYRLDQVPFMPIQLHDQVTQILRKVCLQCGTEHHAGVLCRHIQEAHLCGHRFVEFYFDTLVPAIAKTLQNDFQCDLCCQVYNLPPDHDSPASLDSRAVLVQIHLHGNCPGDSAMIGMDQSSQEQIRETFQFLQPLLDQSLKLLPNPRAPKQRRTEDKIKASQADQGPIGAEPQKLLQYLQALGQLVLRQEHSLSLLQSTDSFILYFQQDKEGSLQGLLLETQKWHQQRLQDPATIQTTLRQHLCQHLLLDLLNRVTKVSQSKPEDPLFRLCREKNLILEDMSWPFLRWEPSKKQLVIDKKKSVTMPKMLEHLTELGEEFRDPALVVRFQGLATSSPQSTVPWKLQLNLRYNRPYDLLVALTHSAVWMLAGTTLKIHAPQQSGLAKTVQSLLPKGQGKGKSQSKSKGKSKAPDSQT</sequence>
<reference evidence="7" key="1">
    <citation type="submission" date="2022-10" db="EMBL/GenBank/DDBJ databases">
        <authorList>
            <person name="Chen Y."/>
            <person name="Dougan E. K."/>
            <person name="Chan C."/>
            <person name="Rhodes N."/>
            <person name="Thang M."/>
        </authorList>
    </citation>
    <scope>NUCLEOTIDE SEQUENCE</scope>
</reference>
<dbReference type="GO" id="GO:0008270">
    <property type="term" value="F:zinc ion binding"/>
    <property type="evidence" value="ECO:0007669"/>
    <property type="project" value="UniProtKB-KW"/>
</dbReference>
<reference evidence="8" key="2">
    <citation type="submission" date="2024-04" db="EMBL/GenBank/DDBJ databases">
        <authorList>
            <person name="Chen Y."/>
            <person name="Shah S."/>
            <person name="Dougan E. K."/>
            <person name="Thang M."/>
            <person name="Chan C."/>
        </authorList>
    </citation>
    <scope>NUCLEOTIDE SEQUENCE [LARGE SCALE GENOMIC DNA]</scope>
</reference>
<accession>A0A9P1GH97</accession>
<dbReference type="GO" id="GO:0000981">
    <property type="term" value="F:DNA-binding transcription factor activity, RNA polymerase II-specific"/>
    <property type="evidence" value="ECO:0007669"/>
    <property type="project" value="TreeGrafter"/>
</dbReference>
<name>A0A9P1GH97_9DINO</name>
<dbReference type="SMART" id="SM00355">
    <property type="entry name" value="ZnF_C2H2"/>
    <property type="match status" value="6"/>
</dbReference>
<dbReference type="PROSITE" id="PS00028">
    <property type="entry name" value="ZINC_FINGER_C2H2_1"/>
    <property type="match status" value="2"/>
</dbReference>
<dbReference type="PANTHER" id="PTHR24409:SF295">
    <property type="entry name" value="AZ2-RELATED"/>
    <property type="match status" value="1"/>
</dbReference>
<keyword evidence="1" id="KW-0479">Metal-binding</keyword>
<dbReference type="EMBL" id="CAMXCT010004807">
    <property type="protein sequence ID" value="CAI4010437.1"/>
    <property type="molecule type" value="Genomic_DNA"/>
</dbReference>
<dbReference type="OrthoDB" id="433179at2759"/>
<keyword evidence="3" id="KW-0863">Zinc-finger</keyword>
<gene>
    <name evidence="7" type="ORF">C1SCF055_LOCUS35707</name>
</gene>
<evidence type="ECO:0000256" key="1">
    <source>
        <dbReference type="ARBA" id="ARBA00022723"/>
    </source>
</evidence>
<keyword evidence="4" id="KW-0862">Zinc</keyword>
<dbReference type="InterPro" id="IPR013087">
    <property type="entry name" value="Znf_C2H2_type"/>
</dbReference>